<keyword evidence="2" id="KW-1185">Reference proteome</keyword>
<dbReference type="EMBL" id="JAAIKB010000006">
    <property type="protein sequence ID" value="NGM21753.1"/>
    <property type="molecule type" value="Genomic_DNA"/>
</dbReference>
<dbReference type="GO" id="GO:0044781">
    <property type="term" value="P:bacterial-type flagellum organization"/>
    <property type="evidence" value="ECO:0007669"/>
    <property type="project" value="InterPro"/>
</dbReference>
<dbReference type="RefSeq" id="WP_164695647.1">
    <property type="nucleotide sequence ID" value="NZ_JAAIKB010000006.1"/>
</dbReference>
<accession>A0A6M1LNJ4</accession>
<comment type="caution">
    <text evidence="1">The sequence shown here is derived from an EMBL/GenBank/DDBJ whole genome shotgun (WGS) entry which is preliminary data.</text>
</comment>
<sequence>MLSEAQDVPRAHAALAFRAYGAAQSGRSQREQEADVFAILAARLRNAIRDASPLSAVRAAADAHRVFATVEGIVLDPVSTLPRDLRLNIAAVARRAVKEANAEAPDLDFLASIAEDFAAGLGARQRAA</sequence>
<evidence type="ECO:0000313" key="1">
    <source>
        <dbReference type="EMBL" id="NGM21753.1"/>
    </source>
</evidence>
<dbReference type="Pfam" id="PF07309">
    <property type="entry name" value="FlaF"/>
    <property type="match status" value="1"/>
</dbReference>
<dbReference type="InterPro" id="IPR010845">
    <property type="entry name" value="FlaF"/>
</dbReference>
<evidence type="ECO:0000313" key="2">
    <source>
        <dbReference type="Proteomes" id="UP000475385"/>
    </source>
</evidence>
<name>A0A6M1LNJ4_9PROT</name>
<reference evidence="1 2" key="1">
    <citation type="submission" date="2020-03" db="EMBL/GenBank/DDBJ databases">
        <title>Roseomonas stagni sp. nov., isolated from pond water in Japan.</title>
        <authorList>
            <person name="Furuhata K."/>
            <person name="Miyamoto H."/>
            <person name="Goto K."/>
        </authorList>
    </citation>
    <scope>NUCLEOTIDE SEQUENCE [LARGE SCALE GENOMIC DNA]</scope>
    <source>
        <strain evidence="1 2">PeD5</strain>
    </source>
</reference>
<gene>
    <name evidence="1" type="ORF">G3576_17145</name>
</gene>
<proteinExistence type="predicted"/>
<organism evidence="1 2">
    <name type="scientific">Falsiroseomonas algicola</name>
    <dbReference type="NCBI Taxonomy" id="2716930"/>
    <lineage>
        <taxon>Bacteria</taxon>
        <taxon>Pseudomonadati</taxon>
        <taxon>Pseudomonadota</taxon>
        <taxon>Alphaproteobacteria</taxon>
        <taxon>Acetobacterales</taxon>
        <taxon>Roseomonadaceae</taxon>
        <taxon>Falsiroseomonas</taxon>
    </lineage>
</organism>
<dbReference type="AlphaFoldDB" id="A0A6M1LNJ4"/>
<protein>
    <submittedName>
        <fullName evidence="1">Uncharacterized protein</fullName>
    </submittedName>
</protein>
<dbReference type="Proteomes" id="UP000475385">
    <property type="component" value="Unassembled WGS sequence"/>
</dbReference>